<dbReference type="InterPro" id="IPR000949">
    <property type="entry name" value="ELM2_dom"/>
</dbReference>
<sequence length="385" mass="45505">MDGQIKGQEVPSRKRKKTSERSFLEELQIRRSTRIQHIPEESEFYWLAAKKDSTGRHDYTQKLKVGPKHQVFVPEFKANRKNSQPQKTTEILIWDPRQDNADEWSIEKQAIVHEFADAVEDYGYDYLEALNILRQCNCDPLESSRYVEAYIPHHSFKPFSSAEELLLKNCKKKANKPQKKQQVFQQMVHESKRTHKEIVEHYRKTKKHTCESVPRRKKCWCKERLIIKPVRNIIKRQDCKNCRDRLYLNSILDLRIYTDSDKTFPLCSLCKFYYNHTNKMRVPVVEFDPSEGDKSEKKQEINGEIEKTDIPESHVSLILTELEAHCLDIDSTVTGLRENHGIVTYTHSHIRWFVTTQAHKYNIHFNNSFSEGHTVERGNLETEKD</sequence>
<evidence type="ECO:0000259" key="3">
    <source>
        <dbReference type="PROSITE" id="PS51156"/>
    </source>
</evidence>
<reference evidence="5" key="1">
    <citation type="submission" date="2017-02" db="UniProtKB">
        <authorList>
            <consortium name="WormBaseParasite"/>
        </authorList>
    </citation>
    <scope>IDENTIFICATION</scope>
</reference>
<dbReference type="PROSITE" id="PS51156">
    <property type="entry name" value="ELM2"/>
    <property type="match status" value="1"/>
</dbReference>
<name>A0A0N5CAS1_STREA</name>
<protein>
    <submittedName>
        <fullName evidence="5">ELM2 domain-containing protein</fullName>
    </submittedName>
</protein>
<evidence type="ECO:0000256" key="1">
    <source>
        <dbReference type="ARBA" id="ARBA00023242"/>
    </source>
</evidence>
<dbReference type="WBParaSite" id="SPAL_0001499000.1">
    <property type="protein sequence ID" value="SPAL_0001499000.1"/>
    <property type="gene ID" value="SPAL_0001499000"/>
</dbReference>
<evidence type="ECO:0000256" key="2">
    <source>
        <dbReference type="SAM" id="MobiDB-lite"/>
    </source>
</evidence>
<keyword evidence="4" id="KW-1185">Reference proteome</keyword>
<evidence type="ECO:0000313" key="5">
    <source>
        <dbReference type="WBParaSite" id="SPAL_0001499000.1"/>
    </source>
</evidence>
<dbReference type="AlphaFoldDB" id="A0A0N5CAS1"/>
<dbReference type="STRING" id="174720.A0A0N5CAS1"/>
<feature type="domain" description="ELM2" evidence="3">
    <location>
        <begin position="61"/>
        <end position="151"/>
    </location>
</feature>
<organism evidence="4 5">
    <name type="scientific">Strongyloides papillosus</name>
    <name type="common">Intestinal threadworm</name>
    <dbReference type="NCBI Taxonomy" id="174720"/>
    <lineage>
        <taxon>Eukaryota</taxon>
        <taxon>Metazoa</taxon>
        <taxon>Ecdysozoa</taxon>
        <taxon>Nematoda</taxon>
        <taxon>Chromadorea</taxon>
        <taxon>Rhabditida</taxon>
        <taxon>Tylenchina</taxon>
        <taxon>Panagrolaimomorpha</taxon>
        <taxon>Strongyloidoidea</taxon>
        <taxon>Strongyloididae</taxon>
        <taxon>Strongyloides</taxon>
    </lineage>
</organism>
<evidence type="ECO:0000313" key="4">
    <source>
        <dbReference type="Proteomes" id="UP000046392"/>
    </source>
</evidence>
<feature type="region of interest" description="Disordered" evidence="2">
    <location>
        <begin position="1"/>
        <end position="21"/>
    </location>
</feature>
<keyword evidence="1" id="KW-0539">Nucleus</keyword>
<dbReference type="Proteomes" id="UP000046392">
    <property type="component" value="Unplaced"/>
</dbReference>
<accession>A0A0N5CAS1</accession>
<proteinExistence type="predicted"/>